<evidence type="ECO:0000313" key="2">
    <source>
        <dbReference type="EMBL" id="OBS16121.1"/>
    </source>
</evidence>
<dbReference type="OMA" id="RYSSHLM"/>
<proteinExistence type="predicted"/>
<reference evidence="2 3" key="1">
    <citation type="submission" date="2016-06" db="EMBL/GenBank/DDBJ databases">
        <title>Living apart together: crosstalk between the core and supernumerary genomes in a fungal plant pathogen.</title>
        <authorList>
            <person name="Vanheule A."/>
            <person name="Audenaert K."/>
            <person name="Warris S."/>
            <person name="Van De Geest H."/>
            <person name="Schijlen E."/>
            <person name="Hofte M."/>
            <person name="De Saeger S."/>
            <person name="Haesaert G."/>
            <person name="Waalwijk C."/>
            <person name="Van Der Lee T."/>
        </authorList>
    </citation>
    <scope>NUCLEOTIDE SEQUENCE [LARGE SCALE GENOMIC DNA]</scope>
    <source>
        <strain evidence="2 3">2516</strain>
    </source>
</reference>
<gene>
    <name evidence="2" type="ORF">FPOA_13195</name>
</gene>
<dbReference type="PANTHER" id="PTHR47691">
    <property type="entry name" value="REGULATOR-RELATED"/>
    <property type="match status" value="1"/>
</dbReference>
<evidence type="ECO:0000256" key="1">
    <source>
        <dbReference type="SAM" id="MobiDB-lite"/>
    </source>
</evidence>
<dbReference type="STRING" id="36050.A0A1B8A6M7"/>
<dbReference type="SUPFAM" id="SSF52540">
    <property type="entry name" value="P-loop containing nucleoside triphosphate hydrolases"/>
    <property type="match status" value="1"/>
</dbReference>
<feature type="region of interest" description="Disordered" evidence="1">
    <location>
        <begin position="1"/>
        <end position="32"/>
    </location>
</feature>
<dbReference type="AlphaFoldDB" id="A0A1B8A6M7"/>
<dbReference type="Gene3D" id="3.40.50.300">
    <property type="entry name" value="P-loop containing nucleotide triphosphate hydrolases"/>
    <property type="match status" value="1"/>
</dbReference>
<accession>A0A1B8A6M7</accession>
<sequence length="170" mass="19133">MESNARHQRRDMRDVHYHLPHPARDTPQPLPGPHFLVPFPENKRFVGREGILRRLKDSLFDDEHLCSTAVVGLGGVGKTQVALQIAYRARTLPSWSVFWLPALSKAAFDQACTEVVERLRIPTSGTEEAKQVVKAYLESNASGRWLLVVDNAQGCRQINQIRLGPKSDLN</sequence>
<keyword evidence="3" id="KW-1185">Reference proteome</keyword>
<protein>
    <recommendedName>
        <fullName evidence="4">NB-ARC domain-containing protein</fullName>
    </recommendedName>
</protein>
<feature type="compositionally biased region" description="Basic residues" evidence="1">
    <location>
        <begin position="1"/>
        <end position="10"/>
    </location>
</feature>
<name>A0A1B8A6M7_FUSPO</name>
<organism evidence="2 3">
    <name type="scientific">Fusarium poae</name>
    <dbReference type="NCBI Taxonomy" id="36050"/>
    <lineage>
        <taxon>Eukaryota</taxon>
        <taxon>Fungi</taxon>
        <taxon>Dikarya</taxon>
        <taxon>Ascomycota</taxon>
        <taxon>Pezizomycotina</taxon>
        <taxon>Sordariomycetes</taxon>
        <taxon>Hypocreomycetidae</taxon>
        <taxon>Hypocreales</taxon>
        <taxon>Nectriaceae</taxon>
        <taxon>Fusarium</taxon>
    </lineage>
</organism>
<dbReference type="InterPro" id="IPR027417">
    <property type="entry name" value="P-loop_NTPase"/>
</dbReference>
<comment type="caution">
    <text evidence="2">The sequence shown here is derived from an EMBL/GenBank/DDBJ whole genome shotgun (WGS) entry which is preliminary data.</text>
</comment>
<dbReference type="Proteomes" id="UP000091967">
    <property type="component" value="Unassembled WGS sequence"/>
</dbReference>
<evidence type="ECO:0008006" key="4">
    <source>
        <dbReference type="Google" id="ProtNLM"/>
    </source>
</evidence>
<dbReference type="EMBL" id="LYXU01000115">
    <property type="protein sequence ID" value="OBS16121.1"/>
    <property type="molecule type" value="Genomic_DNA"/>
</dbReference>
<dbReference type="PANTHER" id="PTHR47691:SF3">
    <property type="entry name" value="HTH-TYPE TRANSCRIPTIONAL REGULATOR RV0890C-RELATED"/>
    <property type="match status" value="1"/>
</dbReference>
<evidence type="ECO:0000313" key="3">
    <source>
        <dbReference type="Proteomes" id="UP000091967"/>
    </source>
</evidence>